<name>A0ABV6MRL9_9PSEU</name>
<dbReference type="SUPFAM" id="SSF51735">
    <property type="entry name" value="NAD(P)-binding Rossmann-fold domains"/>
    <property type="match status" value="1"/>
</dbReference>
<dbReference type="RefSeq" id="WP_273941349.1">
    <property type="nucleotide sequence ID" value="NZ_CP097263.1"/>
</dbReference>
<reference evidence="2 3" key="1">
    <citation type="submission" date="2024-09" db="EMBL/GenBank/DDBJ databases">
        <authorList>
            <person name="Sun Q."/>
            <person name="Mori K."/>
        </authorList>
    </citation>
    <scope>NUCLEOTIDE SEQUENCE [LARGE SCALE GENOMIC DNA]</scope>
    <source>
        <strain evidence="2 3">TBRC 1432</strain>
    </source>
</reference>
<accession>A0ABV6MRL9</accession>
<sequence>MRVVVVGGSGNLGTALLHAISRTADIDAVGVSRRAPAVDLPWHEIDISRPDADVLLRAAFEGADAVVHLAWLLQPSHDVARLARTNVDGSQRVFDAAVAAGVPHLVYMSSVGTYSPGPTDRPVDESWPVDGVPSSSYSTHKAAVERILDLTEVGDPGLTVTRFRPGLVLQHDAASEIRRYFIGGLVPNLLFDLAARGRLPVLPLPSSLTLQFVHASDVADAVVLALRSRLPGAINLAADPPMTPRRLASLLGAVHLPAPTGTLRMLAALSWRLRLQPTEPGWLDLADSIPVLDTTRATAELGWRPRHSAQEAVLALLRGLAENADAATPPLAHSTP</sequence>
<organism evidence="2 3">
    <name type="scientific">Kutzneria chonburiensis</name>
    <dbReference type="NCBI Taxonomy" id="1483604"/>
    <lineage>
        <taxon>Bacteria</taxon>
        <taxon>Bacillati</taxon>
        <taxon>Actinomycetota</taxon>
        <taxon>Actinomycetes</taxon>
        <taxon>Pseudonocardiales</taxon>
        <taxon>Pseudonocardiaceae</taxon>
        <taxon>Kutzneria</taxon>
    </lineage>
</organism>
<dbReference type="Pfam" id="PF01370">
    <property type="entry name" value="Epimerase"/>
    <property type="match status" value="1"/>
</dbReference>
<dbReference type="PANTHER" id="PTHR48079">
    <property type="entry name" value="PROTEIN YEEZ"/>
    <property type="match status" value="1"/>
</dbReference>
<dbReference type="PANTHER" id="PTHR48079:SF6">
    <property type="entry name" value="NAD(P)-BINDING DOMAIN-CONTAINING PROTEIN-RELATED"/>
    <property type="match status" value="1"/>
</dbReference>
<dbReference type="Gene3D" id="3.40.50.720">
    <property type="entry name" value="NAD(P)-binding Rossmann-like Domain"/>
    <property type="match status" value="1"/>
</dbReference>
<protein>
    <submittedName>
        <fullName evidence="2">NAD-dependent epimerase/dehydratase family protein</fullName>
    </submittedName>
</protein>
<dbReference type="EMBL" id="JBHLUD010000004">
    <property type="protein sequence ID" value="MFC0542943.1"/>
    <property type="molecule type" value="Genomic_DNA"/>
</dbReference>
<gene>
    <name evidence="2" type="ORF">ACFFH7_15700</name>
</gene>
<evidence type="ECO:0000313" key="2">
    <source>
        <dbReference type="EMBL" id="MFC0542943.1"/>
    </source>
</evidence>
<keyword evidence="3" id="KW-1185">Reference proteome</keyword>
<proteinExistence type="predicted"/>
<dbReference type="InterPro" id="IPR001509">
    <property type="entry name" value="Epimerase_deHydtase"/>
</dbReference>
<dbReference type="InterPro" id="IPR051783">
    <property type="entry name" value="NAD(P)-dependent_oxidoreduct"/>
</dbReference>
<comment type="caution">
    <text evidence="2">The sequence shown here is derived from an EMBL/GenBank/DDBJ whole genome shotgun (WGS) entry which is preliminary data.</text>
</comment>
<evidence type="ECO:0000313" key="3">
    <source>
        <dbReference type="Proteomes" id="UP001589810"/>
    </source>
</evidence>
<dbReference type="Proteomes" id="UP001589810">
    <property type="component" value="Unassembled WGS sequence"/>
</dbReference>
<evidence type="ECO:0000259" key="1">
    <source>
        <dbReference type="Pfam" id="PF01370"/>
    </source>
</evidence>
<feature type="domain" description="NAD-dependent epimerase/dehydratase" evidence="1">
    <location>
        <begin position="3"/>
        <end position="236"/>
    </location>
</feature>
<dbReference type="InterPro" id="IPR036291">
    <property type="entry name" value="NAD(P)-bd_dom_sf"/>
</dbReference>